<evidence type="ECO:0000313" key="5">
    <source>
        <dbReference type="Proteomes" id="UP001156218"/>
    </source>
</evidence>
<reference evidence="3 5" key="2">
    <citation type="submission" date="2021-06" db="EMBL/GenBank/DDBJ databases">
        <title>Interrogation of the integrated mobile genetic elements in gut-associated Bacteroides with a consensus prediction approach.</title>
        <authorList>
            <person name="Campbell D.E."/>
            <person name="Leigh J.R."/>
            <person name="Kim T."/>
            <person name="England W."/>
            <person name="Whitaker R.J."/>
            <person name="Degnan P.H."/>
        </authorList>
    </citation>
    <scope>NUCLEOTIDE SEQUENCE [LARGE SCALE GENOMIC DNA]</scope>
    <source>
        <strain evidence="3 5">WAL8669</strain>
    </source>
</reference>
<dbReference type="EMBL" id="CP083680">
    <property type="protein sequence ID" value="UYU65316.1"/>
    <property type="molecule type" value="Genomic_DNA"/>
</dbReference>
<reference evidence="2 4" key="1">
    <citation type="submission" date="2018-08" db="EMBL/GenBank/DDBJ databases">
        <title>A genome reference for cultivated species of the human gut microbiota.</title>
        <authorList>
            <person name="Zou Y."/>
            <person name="Xue W."/>
            <person name="Luo G."/>
        </authorList>
    </citation>
    <scope>NUCLEOTIDE SEQUENCE [LARGE SCALE GENOMIC DNA]</scope>
    <source>
        <strain evidence="2 4">AM30-26</strain>
    </source>
</reference>
<dbReference type="RefSeq" id="WP_048695446.1">
    <property type="nucleotide sequence ID" value="NZ_CABJDH010000020.1"/>
</dbReference>
<dbReference type="AlphaFoldDB" id="A0A173RJ93"/>
<dbReference type="EMBL" id="JAHYQA010000005">
    <property type="protein sequence ID" value="MCE9237787.1"/>
    <property type="molecule type" value="Genomic_DNA"/>
</dbReference>
<reference evidence="1" key="3">
    <citation type="submission" date="2021-07" db="EMBL/GenBank/DDBJ databases">
        <title>Comparative genomics of Bacteroides fragilis group isolates reveals species-dependent resistance mechanisms and validates clinical tools for resistance prediction.</title>
        <authorList>
            <person name="Wallace M.J."/>
            <person name="Jean S."/>
            <person name="Wallace M.A."/>
            <person name="Carey-Ann B.D."/>
            <person name="Dantas G."/>
        </authorList>
    </citation>
    <scope>NUCLEOTIDE SEQUENCE</scope>
    <source>
        <strain evidence="1">BJH_160</strain>
    </source>
</reference>
<gene>
    <name evidence="2" type="ORF">DW780_05760</name>
    <name evidence="1" type="ORF">K0H07_11585</name>
    <name evidence="3" type="ORF">KQP68_17275</name>
</gene>
<protein>
    <submittedName>
        <fullName evidence="2">Uncharacterized protein</fullName>
    </submittedName>
</protein>
<name>A0A173RJ93_BACT4</name>
<sequence>MKLKKGIIFITANVVNKRILCVFSIILFIMSSHAQVKELSMELELLNVSRSNIHPSPQGGIIGDTVPVSLTFEFLMYNHTHKPVLFGSNTKHYYRPAWDSSDYGEIGRFLMINKSDTIALFTYYGSLIPNNRKDTIAYWATIEGVEDSEDHPVFRPFLHHWSSVGKDWVRQLYNYLKECRFVYVPIQADYQRRLDEFEDKSMIDSIVYPRDIIEIKKKDPFDIIISDSEEEYYIYPPISIKQEE</sequence>
<organism evidence="2 4">
    <name type="scientific">Bacteroides thetaiotaomicron</name>
    <dbReference type="NCBI Taxonomy" id="818"/>
    <lineage>
        <taxon>Bacteria</taxon>
        <taxon>Pseudomonadati</taxon>
        <taxon>Bacteroidota</taxon>
        <taxon>Bacteroidia</taxon>
        <taxon>Bacteroidales</taxon>
        <taxon>Bacteroidaceae</taxon>
        <taxon>Bacteroides</taxon>
    </lineage>
</organism>
<evidence type="ECO:0000313" key="4">
    <source>
        <dbReference type="Proteomes" id="UP000284785"/>
    </source>
</evidence>
<evidence type="ECO:0000313" key="3">
    <source>
        <dbReference type="EMBL" id="UYU65316.1"/>
    </source>
</evidence>
<accession>A0A173RJ93</accession>
<evidence type="ECO:0000313" key="1">
    <source>
        <dbReference type="EMBL" id="MCE9237787.1"/>
    </source>
</evidence>
<proteinExistence type="predicted"/>
<dbReference type="Proteomes" id="UP001156218">
    <property type="component" value="Chromosome"/>
</dbReference>
<dbReference type="Proteomes" id="UP001200544">
    <property type="component" value="Unassembled WGS sequence"/>
</dbReference>
<dbReference type="Proteomes" id="UP000284785">
    <property type="component" value="Unassembled WGS sequence"/>
</dbReference>
<dbReference type="EMBL" id="QSJP01000004">
    <property type="protein sequence ID" value="RHD89589.1"/>
    <property type="molecule type" value="Genomic_DNA"/>
</dbReference>
<evidence type="ECO:0000313" key="2">
    <source>
        <dbReference type="EMBL" id="RHD89589.1"/>
    </source>
</evidence>